<dbReference type="AlphaFoldDB" id="A0A9W4SZT3"/>
<evidence type="ECO:0000313" key="1">
    <source>
        <dbReference type="EMBL" id="CAI2186578.1"/>
    </source>
</evidence>
<dbReference type="EMBL" id="CAMKVN010004207">
    <property type="protein sequence ID" value="CAI2186578.1"/>
    <property type="molecule type" value="Genomic_DNA"/>
</dbReference>
<proteinExistence type="predicted"/>
<comment type="caution">
    <text evidence="1">The sequence shown here is derived from an EMBL/GenBank/DDBJ whole genome shotgun (WGS) entry which is preliminary data.</text>
</comment>
<sequence>MSLNLLGRWIQDVVTSSDQIIKDLLLKELFLLFVNFFKKKTQLLLLHSTPLKNPPVPSAHSSEST</sequence>
<reference evidence="1" key="1">
    <citation type="submission" date="2022-08" db="EMBL/GenBank/DDBJ databases">
        <authorList>
            <person name="Kallberg Y."/>
            <person name="Tangrot J."/>
            <person name="Rosling A."/>
        </authorList>
    </citation>
    <scope>NUCLEOTIDE SEQUENCE</scope>
    <source>
        <strain evidence="1">Wild A</strain>
    </source>
</reference>
<gene>
    <name evidence="1" type="ORF">FWILDA_LOCUS12647</name>
</gene>
<evidence type="ECO:0000313" key="2">
    <source>
        <dbReference type="Proteomes" id="UP001153678"/>
    </source>
</evidence>
<protein>
    <submittedName>
        <fullName evidence="1">10574_t:CDS:1</fullName>
    </submittedName>
</protein>
<feature type="non-terminal residue" evidence="1">
    <location>
        <position position="65"/>
    </location>
</feature>
<accession>A0A9W4SZT3</accession>
<name>A0A9W4SZT3_9GLOM</name>
<organism evidence="1 2">
    <name type="scientific">Funneliformis geosporum</name>
    <dbReference type="NCBI Taxonomy" id="1117311"/>
    <lineage>
        <taxon>Eukaryota</taxon>
        <taxon>Fungi</taxon>
        <taxon>Fungi incertae sedis</taxon>
        <taxon>Mucoromycota</taxon>
        <taxon>Glomeromycotina</taxon>
        <taxon>Glomeromycetes</taxon>
        <taxon>Glomerales</taxon>
        <taxon>Glomeraceae</taxon>
        <taxon>Funneliformis</taxon>
    </lineage>
</organism>
<dbReference type="Proteomes" id="UP001153678">
    <property type="component" value="Unassembled WGS sequence"/>
</dbReference>
<keyword evidence="2" id="KW-1185">Reference proteome</keyword>